<evidence type="ECO:0000256" key="1">
    <source>
        <dbReference type="SAM" id="MobiDB-lite"/>
    </source>
</evidence>
<feature type="region of interest" description="Disordered" evidence="1">
    <location>
        <begin position="624"/>
        <end position="690"/>
    </location>
</feature>
<keyword evidence="2" id="KW-1185">Reference proteome</keyword>
<feature type="region of interest" description="Disordered" evidence="1">
    <location>
        <begin position="258"/>
        <end position="315"/>
    </location>
</feature>
<dbReference type="KEGG" id="sliu:111360229"/>
<feature type="region of interest" description="Disordered" evidence="1">
    <location>
        <begin position="506"/>
        <end position="543"/>
    </location>
</feature>
<gene>
    <name evidence="3" type="primary">LOC111360229</name>
</gene>
<dbReference type="AlphaFoldDB" id="A0A9J7EJK5"/>
<dbReference type="RefSeq" id="XP_022831871.1">
    <property type="nucleotide sequence ID" value="XM_022976103.1"/>
</dbReference>
<feature type="compositionally biased region" description="Basic and acidic residues" evidence="1">
    <location>
        <begin position="740"/>
        <end position="764"/>
    </location>
</feature>
<evidence type="ECO:0000313" key="2">
    <source>
        <dbReference type="Proteomes" id="UP000301870"/>
    </source>
</evidence>
<dbReference type="PANTHER" id="PTHR48125:SF12">
    <property type="entry name" value="AT HOOK TRANSCRIPTION FACTOR FAMILY-RELATED"/>
    <property type="match status" value="1"/>
</dbReference>
<feature type="compositionally biased region" description="Basic residues" evidence="1">
    <location>
        <begin position="670"/>
        <end position="679"/>
    </location>
</feature>
<dbReference type="Proteomes" id="UP000301870">
    <property type="component" value="Chromosome 30"/>
</dbReference>
<accession>A0A9J7EJK5</accession>
<name>A0A9J7EJK5_SPOLT</name>
<feature type="region of interest" description="Disordered" evidence="1">
    <location>
        <begin position="1"/>
        <end position="63"/>
    </location>
</feature>
<evidence type="ECO:0000313" key="3">
    <source>
        <dbReference type="RefSeq" id="XP_022831871.1"/>
    </source>
</evidence>
<proteinExistence type="predicted"/>
<feature type="compositionally biased region" description="Basic and acidic residues" evidence="1">
    <location>
        <begin position="36"/>
        <end position="56"/>
    </location>
</feature>
<feature type="compositionally biased region" description="Pro residues" evidence="1">
    <location>
        <begin position="876"/>
        <end position="888"/>
    </location>
</feature>
<protein>
    <submittedName>
        <fullName evidence="3">Uncharacterized protein LOC111360229</fullName>
    </submittedName>
</protein>
<feature type="compositionally biased region" description="Basic residues" evidence="1">
    <location>
        <begin position="937"/>
        <end position="951"/>
    </location>
</feature>
<organism evidence="2 3">
    <name type="scientific">Spodoptera litura</name>
    <name type="common">Asian cotton leafworm</name>
    <dbReference type="NCBI Taxonomy" id="69820"/>
    <lineage>
        <taxon>Eukaryota</taxon>
        <taxon>Metazoa</taxon>
        <taxon>Ecdysozoa</taxon>
        <taxon>Arthropoda</taxon>
        <taxon>Hexapoda</taxon>
        <taxon>Insecta</taxon>
        <taxon>Pterygota</taxon>
        <taxon>Neoptera</taxon>
        <taxon>Endopterygota</taxon>
        <taxon>Lepidoptera</taxon>
        <taxon>Glossata</taxon>
        <taxon>Ditrysia</taxon>
        <taxon>Noctuoidea</taxon>
        <taxon>Noctuidae</taxon>
        <taxon>Amphipyrinae</taxon>
        <taxon>Spodoptera</taxon>
    </lineage>
</organism>
<feature type="compositionally biased region" description="Basic and acidic residues" evidence="1">
    <location>
        <begin position="773"/>
        <end position="799"/>
    </location>
</feature>
<reference evidence="3" key="1">
    <citation type="submission" date="2025-08" db="UniProtKB">
        <authorList>
            <consortium name="RefSeq"/>
        </authorList>
    </citation>
    <scope>IDENTIFICATION</scope>
    <source>
        <strain evidence="3">Ishihara</strain>
        <tissue evidence="3">Whole body</tissue>
    </source>
</reference>
<dbReference type="OrthoDB" id="6426920at2759"/>
<feature type="region of interest" description="Disordered" evidence="1">
    <location>
        <begin position="935"/>
        <end position="965"/>
    </location>
</feature>
<feature type="compositionally biased region" description="Polar residues" evidence="1">
    <location>
        <begin position="653"/>
        <end position="669"/>
    </location>
</feature>
<dbReference type="GeneID" id="111360229"/>
<dbReference type="PANTHER" id="PTHR48125">
    <property type="entry name" value="LP07818P1"/>
    <property type="match status" value="1"/>
</dbReference>
<sequence>MNALRPQRLLDQGGGMHELPGLEARNVRPRGPVALCRHDDGTEDKKPSARPDRAVGDHIGNVTPKEKLADDSQLWAENVDNWYKGLSTYAHPLYYQTKKQLVNTEAMGITTKQSIEATSVESKFDFENAEASHDNNCDDGGLKDDLEINIKSRIPEPNRLKESRGFRDIRRYDGGLNRVGNSIHDYDDCDIDLRKKYRKQVGDNLVVPTPSDLNPRNIRRMTIGQIALPQTQDTFYVEADNNTKSINCIDMLSSSNSIIEKEDSPPPRECSQVDGPSSPLCASPNKTTDDTNADRPSQSLDQPAKECGPRDEVEDISWLTTPTLDSDNHSQGKDIELTEVKPKSLSIYSIENLNINNIEELDISNLENLTICDVEGSYEQFMLNQQVFLQSIEGDGSIKYIPPDCEKENQIDTLAVTEPATCNSNKDTETSVQSILSRCPDPTCGEHDCQVDSHRKPHDEQNTTNDQIVLAQLPNNAYIFLTLPQPLTSHNNVNISVQPLQIENSNDVNPIVSKSNNKSNNNKKKKQKAPGGTSEQAVSSDAKKSALDKNILKVLLFENLFNNNVNENISHTSEVPAITSKEVDSAISFSCITTPEVVSSCNTTSSTAQSAVAVDPKPRSVISSSFNGLPLSRPNYGATANSAPEEYKKSLDENGNSVQGFSSPLSGSSQHKKPRRKKSSKNETVIDCQQIDGYQGDKDVNELLRFIESNADNGRGPKLGRVKHKDDSDDKSGKKRSTERRKDKENKIKRATSMEELSRTKIEDLTDATESPLRSDKKERRGDVPNKAERRSWGDDARDTILYNDHPTDSPVAAAELTDFQTVTKKRKPRRRTDEPEPAPRRTRPPSPRPRRESAPPSDRSNDSNDDMDSVHSLPSAPPAPPAAPPPAQASYADIARTRHNIPDLIESCNFYGDGVAPPATAPADADGYPALDARQAARRRDKAPPLRRKERAAPPPDSLLGGGTRRPRCELALGALARPRCDLVRDAADAVAVHAGLSALRYVPPATAPDAAALLQIVDYVGAAWDDVLRCGAGKVRYYSE</sequence>
<feature type="region of interest" description="Disordered" evidence="1">
    <location>
        <begin position="710"/>
        <end position="890"/>
    </location>
</feature>